<dbReference type="AlphaFoldDB" id="A0A1Y2J2X8"/>
<gene>
    <name evidence="1" type="ORF">PYCCODRAFT_349736</name>
</gene>
<keyword evidence="2" id="KW-1185">Reference proteome</keyword>
<sequence length="75" mass="8670">MHLPRGSKRICRFVSSVPGPFIRRRTGRIICCRGRPRRSEERQTPAHATNYSSCLSWTTPLLSTAYYYLSQSYST</sequence>
<name>A0A1Y2J2X8_TRAC3</name>
<evidence type="ECO:0000313" key="1">
    <source>
        <dbReference type="EMBL" id="OSD07768.1"/>
    </source>
</evidence>
<reference evidence="1 2" key="1">
    <citation type="journal article" date="2015" name="Biotechnol. Biofuels">
        <title>Enhanced degradation of softwood versus hardwood by the white-rot fungus Pycnoporus coccineus.</title>
        <authorList>
            <person name="Couturier M."/>
            <person name="Navarro D."/>
            <person name="Chevret D."/>
            <person name="Henrissat B."/>
            <person name="Piumi F."/>
            <person name="Ruiz-Duenas F.J."/>
            <person name="Martinez A.T."/>
            <person name="Grigoriev I.V."/>
            <person name="Riley R."/>
            <person name="Lipzen A."/>
            <person name="Berrin J.G."/>
            <person name="Master E.R."/>
            <person name="Rosso M.N."/>
        </authorList>
    </citation>
    <scope>NUCLEOTIDE SEQUENCE [LARGE SCALE GENOMIC DNA]</scope>
    <source>
        <strain evidence="1 2">BRFM310</strain>
    </source>
</reference>
<accession>A0A1Y2J2X8</accession>
<dbReference type="Proteomes" id="UP000193067">
    <property type="component" value="Unassembled WGS sequence"/>
</dbReference>
<proteinExistence type="predicted"/>
<protein>
    <submittedName>
        <fullName evidence="1">Uncharacterized protein</fullName>
    </submittedName>
</protein>
<dbReference type="EMBL" id="KZ084087">
    <property type="protein sequence ID" value="OSD07768.1"/>
    <property type="molecule type" value="Genomic_DNA"/>
</dbReference>
<evidence type="ECO:0000313" key="2">
    <source>
        <dbReference type="Proteomes" id="UP000193067"/>
    </source>
</evidence>
<organism evidence="1 2">
    <name type="scientific">Trametes coccinea (strain BRFM310)</name>
    <name type="common">Pycnoporus coccineus</name>
    <dbReference type="NCBI Taxonomy" id="1353009"/>
    <lineage>
        <taxon>Eukaryota</taxon>
        <taxon>Fungi</taxon>
        <taxon>Dikarya</taxon>
        <taxon>Basidiomycota</taxon>
        <taxon>Agaricomycotina</taxon>
        <taxon>Agaricomycetes</taxon>
        <taxon>Polyporales</taxon>
        <taxon>Polyporaceae</taxon>
        <taxon>Trametes</taxon>
    </lineage>
</organism>